<dbReference type="GO" id="GO:0003700">
    <property type="term" value="F:DNA-binding transcription factor activity"/>
    <property type="evidence" value="ECO:0007669"/>
    <property type="project" value="InterPro"/>
</dbReference>
<dbReference type="GO" id="GO:0003677">
    <property type="term" value="F:DNA binding"/>
    <property type="evidence" value="ECO:0007669"/>
    <property type="project" value="UniProtKB-KW"/>
</dbReference>
<reference evidence="7 8" key="1">
    <citation type="submission" date="2016-10" db="EMBL/GenBank/DDBJ databases">
        <authorList>
            <person name="de Groot N.N."/>
        </authorList>
    </citation>
    <scope>NUCLEOTIDE SEQUENCE [LARGE SCALE GENOMIC DNA]</scope>
    <source>
        <strain evidence="7 8">NE2</strain>
    </source>
</reference>
<dbReference type="InterPro" id="IPR036388">
    <property type="entry name" value="WH-like_DNA-bd_sf"/>
</dbReference>
<proteinExistence type="predicted"/>
<name>A0A1I3Z589_9HYPH</name>
<organism evidence="7 8">
    <name type="scientific">Methylocapsa palsarum</name>
    <dbReference type="NCBI Taxonomy" id="1612308"/>
    <lineage>
        <taxon>Bacteria</taxon>
        <taxon>Pseudomonadati</taxon>
        <taxon>Pseudomonadota</taxon>
        <taxon>Alphaproteobacteria</taxon>
        <taxon>Hyphomicrobiales</taxon>
        <taxon>Beijerinckiaceae</taxon>
        <taxon>Methylocapsa</taxon>
    </lineage>
</organism>
<comment type="subcellular location">
    <subcellularLocation>
        <location evidence="1">Cytoplasm</location>
    </subcellularLocation>
</comment>
<dbReference type="InterPro" id="IPR036390">
    <property type="entry name" value="WH_DNA-bd_sf"/>
</dbReference>
<dbReference type="Gene3D" id="1.10.10.10">
    <property type="entry name" value="Winged helix-like DNA-binding domain superfamily/Winged helix DNA-binding domain"/>
    <property type="match status" value="1"/>
</dbReference>
<dbReference type="OrthoDB" id="9806864at2"/>
<keyword evidence="5" id="KW-0804">Transcription</keyword>
<accession>A0A1I3Z589</accession>
<dbReference type="Pfam" id="PF22381">
    <property type="entry name" value="Staph_reg_Sar_Rot"/>
    <property type="match status" value="1"/>
</dbReference>
<sequence length="169" mass="18673">MIEKVRSASSAEDALNSDAPKLDQQFCFAVYSTQHALNKIYAPLLERLGLTYPQYLVMLVLWETDDLTVKAIGNRLQLDSGTLTPLLKRVEAMGLIGRARDPGDERQVRVKLSASGSRLRREAKGIASEVSRATGRSNDDLKAIRKDLRKVRNALLGKRDKPDGKVPAG</sequence>
<gene>
    <name evidence="7" type="ORF">SAMN05444581_10782</name>
</gene>
<keyword evidence="8" id="KW-1185">Reference proteome</keyword>
<dbReference type="PROSITE" id="PS50995">
    <property type="entry name" value="HTH_MARR_2"/>
    <property type="match status" value="1"/>
</dbReference>
<dbReference type="SMART" id="SM00347">
    <property type="entry name" value="HTH_MARR"/>
    <property type="match status" value="1"/>
</dbReference>
<evidence type="ECO:0000313" key="8">
    <source>
        <dbReference type="Proteomes" id="UP000198755"/>
    </source>
</evidence>
<dbReference type="Proteomes" id="UP000198755">
    <property type="component" value="Unassembled WGS sequence"/>
</dbReference>
<dbReference type="GO" id="GO:0006950">
    <property type="term" value="P:response to stress"/>
    <property type="evidence" value="ECO:0007669"/>
    <property type="project" value="TreeGrafter"/>
</dbReference>
<dbReference type="EMBL" id="FOSN01000007">
    <property type="protein sequence ID" value="SFK39255.1"/>
    <property type="molecule type" value="Genomic_DNA"/>
</dbReference>
<dbReference type="GO" id="GO:0005737">
    <property type="term" value="C:cytoplasm"/>
    <property type="evidence" value="ECO:0007669"/>
    <property type="project" value="UniProtKB-SubCell"/>
</dbReference>
<evidence type="ECO:0000256" key="2">
    <source>
        <dbReference type="ARBA" id="ARBA00022490"/>
    </source>
</evidence>
<keyword evidence="4 7" id="KW-0238">DNA-binding</keyword>
<dbReference type="RefSeq" id="WP_091681527.1">
    <property type="nucleotide sequence ID" value="NZ_FOSN01000007.1"/>
</dbReference>
<dbReference type="AlphaFoldDB" id="A0A1I3Z589"/>
<dbReference type="STRING" id="1612308.SAMN05444581_10782"/>
<dbReference type="PANTHER" id="PTHR33164:SF5">
    <property type="entry name" value="ORGANIC HYDROPEROXIDE RESISTANCE TRANSCRIPTIONAL REGULATOR"/>
    <property type="match status" value="1"/>
</dbReference>
<evidence type="ECO:0000256" key="5">
    <source>
        <dbReference type="ARBA" id="ARBA00023163"/>
    </source>
</evidence>
<evidence type="ECO:0000313" key="7">
    <source>
        <dbReference type="EMBL" id="SFK39255.1"/>
    </source>
</evidence>
<evidence type="ECO:0000256" key="3">
    <source>
        <dbReference type="ARBA" id="ARBA00023015"/>
    </source>
</evidence>
<dbReference type="SUPFAM" id="SSF46785">
    <property type="entry name" value="Winged helix' DNA-binding domain"/>
    <property type="match status" value="1"/>
</dbReference>
<evidence type="ECO:0000259" key="6">
    <source>
        <dbReference type="PROSITE" id="PS50995"/>
    </source>
</evidence>
<evidence type="ECO:0000256" key="4">
    <source>
        <dbReference type="ARBA" id="ARBA00023125"/>
    </source>
</evidence>
<feature type="domain" description="HTH marR-type" evidence="6">
    <location>
        <begin position="23"/>
        <end position="153"/>
    </location>
</feature>
<protein>
    <submittedName>
        <fullName evidence="7">DNA-binding transcriptional regulator, MarR family</fullName>
    </submittedName>
</protein>
<keyword evidence="2" id="KW-0963">Cytoplasm</keyword>
<dbReference type="FunFam" id="1.10.10.10:FF:000163">
    <property type="entry name" value="MarR family transcriptional regulator"/>
    <property type="match status" value="1"/>
</dbReference>
<dbReference type="InterPro" id="IPR000835">
    <property type="entry name" value="HTH_MarR-typ"/>
</dbReference>
<dbReference type="InterPro" id="IPR055166">
    <property type="entry name" value="Transc_reg_Sar_Rot_HTH"/>
</dbReference>
<dbReference type="InterPro" id="IPR039422">
    <property type="entry name" value="MarR/SlyA-like"/>
</dbReference>
<dbReference type="PANTHER" id="PTHR33164">
    <property type="entry name" value="TRANSCRIPTIONAL REGULATOR, MARR FAMILY"/>
    <property type="match status" value="1"/>
</dbReference>
<keyword evidence="3" id="KW-0805">Transcription regulation</keyword>
<evidence type="ECO:0000256" key="1">
    <source>
        <dbReference type="ARBA" id="ARBA00004496"/>
    </source>
</evidence>